<evidence type="ECO:0000313" key="3">
    <source>
        <dbReference type="Proteomes" id="UP000245698"/>
    </source>
</evidence>
<gene>
    <name evidence="2" type="ORF">BQ8482_540014</name>
</gene>
<evidence type="ECO:0000256" key="1">
    <source>
        <dbReference type="SAM" id="MobiDB-lite"/>
    </source>
</evidence>
<accession>A0A2P9AUT1</accession>
<sequence length="110" mass="11840">MGRAPPRTLRRGDRRGRRSQGAPLAALSHRLFDHFRTRLGADFPDRRHQARAGPERPAADAGGFVPVVGLGCEVINVTAQRLVFDALVAARSAAKVCWGHFEESVASGVG</sequence>
<dbReference type="AlphaFoldDB" id="A0A2P9AUT1"/>
<name>A0A2P9AUT1_9HYPH</name>
<dbReference type="Proteomes" id="UP000245698">
    <property type="component" value="Unassembled WGS sequence"/>
</dbReference>
<protein>
    <submittedName>
        <fullName evidence="2">Uncharacterized protein</fullName>
    </submittedName>
</protein>
<evidence type="ECO:0000313" key="2">
    <source>
        <dbReference type="EMBL" id="SJM34887.1"/>
    </source>
</evidence>
<reference evidence="3" key="1">
    <citation type="submission" date="2016-12" db="EMBL/GenBank/DDBJ databases">
        <authorList>
            <person name="Brunel B."/>
        </authorList>
    </citation>
    <scope>NUCLEOTIDE SEQUENCE [LARGE SCALE GENOMIC DNA]</scope>
</reference>
<organism evidence="2 3">
    <name type="scientific">Mesorhizobium delmotii</name>
    <dbReference type="NCBI Taxonomy" id="1631247"/>
    <lineage>
        <taxon>Bacteria</taxon>
        <taxon>Pseudomonadati</taxon>
        <taxon>Pseudomonadota</taxon>
        <taxon>Alphaproteobacteria</taxon>
        <taxon>Hyphomicrobiales</taxon>
        <taxon>Phyllobacteriaceae</taxon>
        <taxon>Mesorhizobium</taxon>
    </lineage>
</organism>
<keyword evidence="3" id="KW-1185">Reference proteome</keyword>
<feature type="compositionally biased region" description="Basic residues" evidence="1">
    <location>
        <begin position="8"/>
        <end position="18"/>
    </location>
</feature>
<proteinExistence type="predicted"/>
<dbReference type="EMBL" id="FUIG01000064">
    <property type="protein sequence ID" value="SJM34887.1"/>
    <property type="molecule type" value="Genomic_DNA"/>
</dbReference>
<feature type="region of interest" description="Disordered" evidence="1">
    <location>
        <begin position="1"/>
        <end position="21"/>
    </location>
</feature>